<accession>A0A0D9XSR0</accession>
<name>A0A0D9XSR0_9ORYZ</name>
<dbReference type="Gramene" id="LPERR11G12570.1">
    <property type="protein sequence ID" value="LPERR11G12570.1"/>
    <property type="gene ID" value="LPERR11G12570"/>
</dbReference>
<dbReference type="AlphaFoldDB" id="A0A0D9XSR0"/>
<feature type="domain" description="At1g61320/AtMIF1 LRR" evidence="1">
    <location>
        <begin position="49"/>
        <end position="167"/>
    </location>
</feature>
<sequence length="257" mass="29467">MLSSRNAAVDHSTFISIVRQLSSATLCKFVLHFPLLRSDADPIDRWVSLKLILHKVSIDGDLQRLLPECTVLEWLGFMFCSLHHRDLIIHRPMERLRYLHVLFCRLQKLELQAPNLTEFEFGSHQVPLVVGDCINLSMATVWVMKPSDGFDYAFTRLPVALAHVRDLLYINMAIRIERHRRQLISTSDMTGFYGIRGQLELAHRILRSTAALEHLIIDPKIKVDYGFHDQTYANTGGFMARLCIDKAQFPGTVITVL</sequence>
<dbReference type="InterPro" id="IPR053772">
    <property type="entry name" value="At1g61320/At1g61330-like"/>
</dbReference>
<dbReference type="PANTHER" id="PTHR34145:SF48">
    <property type="entry name" value="OS01G0553400 PROTEIN"/>
    <property type="match status" value="1"/>
</dbReference>
<keyword evidence="3" id="KW-1185">Reference proteome</keyword>
<dbReference type="HOGENOM" id="CLU_1083207_0_0_1"/>
<evidence type="ECO:0000313" key="3">
    <source>
        <dbReference type="Proteomes" id="UP000032180"/>
    </source>
</evidence>
<proteinExistence type="predicted"/>
<dbReference type="InterPro" id="IPR055357">
    <property type="entry name" value="LRR_At1g61320_AtMIF1"/>
</dbReference>
<dbReference type="Proteomes" id="UP000032180">
    <property type="component" value="Chromosome 11"/>
</dbReference>
<protein>
    <recommendedName>
        <fullName evidence="1">At1g61320/AtMIF1 LRR domain-containing protein</fullName>
    </recommendedName>
</protein>
<dbReference type="EnsemblPlants" id="LPERR11G12570.1">
    <property type="protein sequence ID" value="LPERR11G12570.1"/>
    <property type="gene ID" value="LPERR11G12570"/>
</dbReference>
<organism evidence="2 3">
    <name type="scientific">Leersia perrieri</name>
    <dbReference type="NCBI Taxonomy" id="77586"/>
    <lineage>
        <taxon>Eukaryota</taxon>
        <taxon>Viridiplantae</taxon>
        <taxon>Streptophyta</taxon>
        <taxon>Embryophyta</taxon>
        <taxon>Tracheophyta</taxon>
        <taxon>Spermatophyta</taxon>
        <taxon>Magnoliopsida</taxon>
        <taxon>Liliopsida</taxon>
        <taxon>Poales</taxon>
        <taxon>Poaceae</taxon>
        <taxon>BOP clade</taxon>
        <taxon>Oryzoideae</taxon>
        <taxon>Oryzeae</taxon>
        <taxon>Oryzinae</taxon>
        <taxon>Leersia</taxon>
    </lineage>
</organism>
<dbReference type="Pfam" id="PF23622">
    <property type="entry name" value="LRR_At1g61320_AtMIF1"/>
    <property type="match status" value="1"/>
</dbReference>
<evidence type="ECO:0000313" key="2">
    <source>
        <dbReference type="EnsemblPlants" id="LPERR11G12570.1"/>
    </source>
</evidence>
<reference evidence="3" key="2">
    <citation type="submission" date="2013-12" db="EMBL/GenBank/DDBJ databases">
        <authorList>
            <person name="Yu Y."/>
            <person name="Lee S."/>
            <person name="de Baynast K."/>
            <person name="Wissotski M."/>
            <person name="Liu L."/>
            <person name="Talag J."/>
            <person name="Goicoechea J."/>
            <person name="Angelova A."/>
            <person name="Jetty R."/>
            <person name="Kudrna D."/>
            <person name="Golser W."/>
            <person name="Rivera L."/>
            <person name="Zhang J."/>
            <person name="Wing R."/>
        </authorList>
    </citation>
    <scope>NUCLEOTIDE SEQUENCE</scope>
</reference>
<dbReference type="STRING" id="77586.A0A0D9XSR0"/>
<dbReference type="PANTHER" id="PTHR34145">
    <property type="entry name" value="OS02G0105600 PROTEIN"/>
    <property type="match status" value="1"/>
</dbReference>
<dbReference type="SUPFAM" id="SSF52047">
    <property type="entry name" value="RNI-like"/>
    <property type="match status" value="1"/>
</dbReference>
<reference evidence="2 3" key="1">
    <citation type="submission" date="2012-08" db="EMBL/GenBank/DDBJ databases">
        <title>Oryza genome evolution.</title>
        <authorList>
            <person name="Wing R.A."/>
        </authorList>
    </citation>
    <scope>NUCLEOTIDE SEQUENCE</scope>
</reference>
<evidence type="ECO:0000259" key="1">
    <source>
        <dbReference type="Pfam" id="PF23622"/>
    </source>
</evidence>
<reference evidence="2" key="3">
    <citation type="submission" date="2015-04" db="UniProtKB">
        <authorList>
            <consortium name="EnsemblPlants"/>
        </authorList>
    </citation>
    <scope>IDENTIFICATION</scope>
</reference>